<protein>
    <recommendedName>
        <fullName evidence="4">Prepilin-type N-terminal cleavage/methylation domain-containing protein</fullName>
    </recommendedName>
</protein>
<reference evidence="3" key="1">
    <citation type="submission" date="2017-09" db="EMBL/GenBank/DDBJ databases">
        <title>Depth-based differentiation of microbial function through sediment-hosted aquifers and enrichment of novel symbionts in the deep terrestrial subsurface.</title>
        <authorList>
            <person name="Probst A.J."/>
            <person name="Ladd B."/>
            <person name="Jarett J.K."/>
            <person name="Geller-Mcgrath D.E."/>
            <person name="Sieber C.M.K."/>
            <person name="Emerson J.B."/>
            <person name="Anantharaman K."/>
            <person name="Thomas B.C."/>
            <person name="Malmstrom R."/>
            <person name="Stieglmeier M."/>
            <person name="Klingl A."/>
            <person name="Woyke T."/>
            <person name="Ryan C.M."/>
            <person name="Banfield J.F."/>
        </authorList>
    </citation>
    <scope>NUCLEOTIDE SEQUENCE [LARGE SCALE GENOMIC DNA]</scope>
</reference>
<name>A0A2H0V6P8_9BACT</name>
<feature type="non-terminal residue" evidence="2">
    <location>
        <position position="112"/>
    </location>
</feature>
<sequence>MRHNLNKGFSLIEVVVSISIVTFALFSMLVLLPFSLRVNRSSANLTQATYLAQAAIENSLSISYENLNAGTIESKAKLSADASNFLYNFERETTVAYVDANLNNSVSDIGLK</sequence>
<evidence type="ECO:0000313" key="2">
    <source>
        <dbReference type="EMBL" id="PIR94774.1"/>
    </source>
</evidence>
<dbReference type="AlphaFoldDB" id="A0A2H0V6P8"/>
<evidence type="ECO:0000256" key="1">
    <source>
        <dbReference type="SAM" id="Phobius"/>
    </source>
</evidence>
<gene>
    <name evidence="2" type="ORF">COT95_02370</name>
</gene>
<comment type="caution">
    <text evidence="2">The sequence shown here is derived from an EMBL/GenBank/DDBJ whole genome shotgun (WGS) entry which is preliminary data.</text>
</comment>
<dbReference type="NCBIfam" id="TIGR02532">
    <property type="entry name" value="IV_pilin_GFxxxE"/>
    <property type="match status" value="1"/>
</dbReference>
<keyword evidence="1" id="KW-1133">Transmembrane helix</keyword>
<dbReference type="InterPro" id="IPR012902">
    <property type="entry name" value="N_methyl_site"/>
</dbReference>
<dbReference type="EMBL" id="PFAN01000117">
    <property type="protein sequence ID" value="PIR94774.1"/>
    <property type="molecule type" value="Genomic_DNA"/>
</dbReference>
<evidence type="ECO:0008006" key="4">
    <source>
        <dbReference type="Google" id="ProtNLM"/>
    </source>
</evidence>
<feature type="transmembrane region" description="Helical" evidence="1">
    <location>
        <begin position="12"/>
        <end position="32"/>
    </location>
</feature>
<dbReference type="PROSITE" id="PS00409">
    <property type="entry name" value="PROKAR_NTER_METHYL"/>
    <property type="match status" value="1"/>
</dbReference>
<keyword evidence="1" id="KW-0812">Transmembrane</keyword>
<accession>A0A2H0V6P8</accession>
<evidence type="ECO:0000313" key="3">
    <source>
        <dbReference type="Proteomes" id="UP000228614"/>
    </source>
</evidence>
<proteinExistence type="predicted"/>
<organism evidence="2 3">
    <name type="scientific">Candidatus Falkowbacteria bacterium CG10_big_fil_rev_8_21_14_0_10_37_6</name>
    <dbReference type="NCBI Taxonomy" id="1974563"/>
    <lineage>
        <taxon>Bacteria</taxon>
        <taxon>Candidatus Falkowiibacteriota</taxon>
    </lineage>
</organism>
<dbReference type="Pfam" id="PF07963">
    <property type="entry name" value="N_methyl"/>
    <property type="match status" value="1"/>
</dbReference>
<keyword evidence="1" id="KW-0472">Membrane</keyword>
<dbReference type="Proteomes" id="UP000228614">
    <property type="component" value="Unassembled WGS sequence"/>
</dbReference>